<dbReference type="Proteomes" id="UP000001302">
    <property type="component" value="Chromosome"/>
</dbReference>
<evidence type="ECO:0000256" key="6">
    <source>
        <dbReference type="SAM" id="Phobius"/>
    </source>
</evidence>
<dbReference type="STRING" id="314260.PB2503_08974"/>
<evidence type="ECO:0000256" key="5">
    <source>
        <dbReference type="ARBA" id="ARBA00023136"/>
    </source>
</evidence>
<evidence type="ECO:0000256" key="4">
    <source>
        <dbReference type="ARBA" id="ARBA00022989"/>
    </source>
</evidence>
<dbReference type="GO" id="GO:0043190">
    <property type="term" value="C:ATP-binding cassette (ABC) transporter complex"/>
    <property type="evidence" value="ECO:0007669"/>
    <property type="project" value="TreeGrafter"/>
</dbReference>
<keyword evidence="8" id="KW-1185">Reference proteome</keyword>
<protein>
    <submittedName>
        <fullName evidence="7">Predicted permease</fullName>
    </submittedName>
</protein>
<accession>E0TCF8</accession>
<feature type="transmembrane region" description="Helical" evidence="6">
    <location>
        <begin position="98"/>
        <end position="116"/>
    </location>
</feature>
<reference evidence="7 8" key="2">
    <citation type="journal article" date="2011" name="J. Bacteriol.">
        <title>Complete genome sequence of strain HTCC2503T of Parvularcula bermudensis, the type species of the order "Parvularculales" in the class Alphaproteobacteria.</title>
        <authorList>
            <person name="Oh H.M."/>
            <person name="Kang I."/>
            <person name="Vergin K.L."/>
            <person name="Kang D."/>
            <person name="Rhee K.H."/>
            <person name="Giovannoni S.J."/>
            <person name="Cho J.C."/>
        </authorList>
    </citation>
    <scope>NUCLEOTIDE SEQUENCE [LARGE SCALE GENOMIC DNA]</scope>
    <source>
        <strain evidence="8">ATCC BAA-594 / HTCC2503 / KCTC 12087</strain>
    </source>
</reference>
<keyword evidence="2" id="KW-1003">Cell membrane</keyword>
<organism evidence="7 8">
    <name type="scientific">Parvularcula bermudensis (strain ATCC BAA-594 / HTCC2503 / KCTC 12087)</name>
    <dbReference type="NCBI Taxonomy" id="314260"/>
    <lineage>
        <taxon>Bacteria</taxon>
        <taxon>Pseudomonadati</taxon>
        <taxon>Pseudomonadota</taxon>
        <taxon>Alphaproteobacteria</taxon>
        <taxon>Parvularculales</taxon>
        <taxon>Parvularculaceae</taxon>
        <taxon>Parvularcula</taxon>
    </lineage>
</organism>
<dbReference type="Pfam" id="PF03739">
    <property type="entry name" value="LptF_LptG"/>
    <property type="match status" value="1"/>
</dbReference>
<dbReference type="RefSeq" id="WP_013300822.1">
    <property type="nucleotide sequence ID" value="NC_014414.1"/>
</dbReference>
<dbReference type="eggNOG" id="COG0795">
    <property type="taxonomic scope" value="Bacteria"/>
</dbReference>
<evidence type="ECO:0000256" key="2">
    <source>
        <dbReference type="ARBA" id="ARBA00022475"/>
    </source>
</evidence>
<evidence type="ECO:0000256" key="1">
    <source>
        <dbReference type="ARBA" id="ARBA00004651"/>
    </source>
</evidence>
<proteinExistence type="predicted"/>
<comment type="subcellular location">
    <subcellularLocation>
        <location evidence="1">Cell membrane</location>
        <topology evidence="1">Multi-pass membrane protein</topology>
    </subcellularLocation>
</comment>
<keyword evidence="4 6" id="KW-1133">Transmembrane helix</keyword>
<sequence length="364" mass="39444">MTVTFGYLAKRTLGGVLGLLLVIWLIVVSVDLIEAMRDIARIPGAGPIAALRLTLLRTPQLILSLSPFIFLFGTLWAYGQMARMSEIAVLRAAGLSVWRLIFPPVILAVAAGLLIATTLDPLAARLAETAQTVKNEARSGEEAAAKRPHLWLRQNEIGSDGIALLHAERYRENDPVLEEVTVWRRTQDGAFIERLDAPRALIDAQVLRLMQARRSTSIATTAPQIEAEIEVPVAIDLRLLDQDRQTADTLSVWALPETIRLMGDAGMTTTKFRLRYHALWSLPLKLAAMVILACAFALGMNARGGGTALLMGMGILAGFLLFILSELSAAIAEAAIVPVGLAAWAPALLAVLFAVTLLLYREDG</sequence>
<dbReference type="InterPro" id="IPR005495">
    <property type="entry name" value="LptG/LptF_permease"/>
</dbReference>
<dbReference type="HOGENOM" id="CLU_028799_2_0_5"/>
<dbReference type="GO" id="GO:0015920">
    <property type="term" value="P:lipopolysaccharide transport"/>
    <property type="evidence" value="ECO:0007669"/>
    <property type="project" value="TreeGrafter"/>
</dbReference>
<feature type="transmembrane region" description="Helical" evidence="6">
    <location>
        <begin position="304"/>
        <end position="324"/>
    </location>
</feature>
<name>E0TCF8_PARBH</name>
<evidence type="ECO:0000313" key="7">
    <source>
        <dbReference type="EMBL" id="ADM09848.1"/>
    </source>
</evidence>
<keyword evidence="5 6" id="KW-0472">Membrane</keyword>
<feature type="transmembrane region" description="Helical" evidence="6">
    <location>
        <begin position="278"/>
        <end position="298"/>
    </location>
</feature>
<dbReference type="PANTHER" id="PTHR33529:SF2">
    <property type="entry name" value="LIPOPOLYSACCHARIDE EXPORT SYSTEM PERMEASE PROTEIN LPTG"/>
    <property type="match status" value="1"/>
</dbReference>
<feature type="transmembrane region" description="Helical" evidence="6">
    <location>
        <begin position="12"/>
        <end position="33"/>
    </location>
</feature>
<evidence type="ECO:0000256" key="3">
    <source>
        <dbReference type="ARBA" id="ARBA00022692"/>
    </source>
</evidence>
<dbReference type="KEGG" id="pbr:PB2503_08974"/>
<gene>
    <name evidence="7" type="ordered locus">PB2503_08974</name>
</gene>
<dbReference type="EMBL" id="CP002156">
    <property type="protein sequence ID" value="ADM09848.1"/>
    <property type="molecule type" value="Genomic_DNA"/>
</dbReference>
<dbReference type="PANTHER" id="PTHR33529">
    <property type="entry name" value="SLR0882 PROTEIN-RELATED"/>
    <property type="match status" value="1"/>
</dbReference>
<keyword evidence="3 6" id="KW-0812">Transmembrane</keyword>
<dbReference type="OrthoDB" id="9798468at2"/>
<reference evidence="8" key="1">
    <citation type="submission" date="2010-08" db="EMBL/GenBank/DDBJ databases">
        <title>Genome sequence of Parvularcula bermudensis HTCC2503.</title>
        <authorList>
            <person name="Kang D.-M."/>
            <person name="Oh H.-M."/>
            <person name="Cho J.-C."/>
        </authorList>
    </citation>
    <scope>NUCLEOTIDE SEQUENCE [LARGE SCALE GENOMIC DNA]</scope>
    <source>
        <strain evidence="8">ATCC BAA-594 / HTCC2503 / KCTC 12087</strain>
    </source>
</reference>
<evidence type="ECO:0000313" key="8">
    <source>
        <dbReference type="Proteomes" id="UP000001302"/>
    </source>
</evidence>
<feature type="transmembrane region" description="Helical" evidence="6">
    <location>
        <begin position="336"/>
        <end position="360"/>
    </location>
</feature>
<dbReference type="AlphaFoldDB" id="E0TCF8"/>
<feature type="transmembrane region" description="Helical" evidence="6">
    <location>
        <begin position="61"/>
        <end position="78"/>
    </location>
</feature>